<dbReference type="Proteomes" id="UP000060778">
    <property type="component" value="Chromosome"/>
</dbReference>
<name>A0A0U3FKF0_9CREN</name>
<dbReference type="KEGG" id="iis:EYM_02640"/>
<dbReference type="GeneID" id="30679925"/>
<organism evidence="1 2">
    <name type="scientific">Ignicoccus islandicus DSM 13165</name>
    <dbReference type="NCBI Taxonomy" id="940295"/>
    <lineage>
        <taxon>Archaea</taxon>
        <taxon>Thermoproteota</taxon>
        <taxon>Thermoprotei</taxon>
        <taxon>Desulfurococcales</taxon>
        <taxon>Desulfurococcaceae</taxon>
        <taxon>Ignicoccus</taxon>
    </lineage>
</organism>
<gene>
    <name evidence="1" type="ORF">EYM_02640</name>
</gene>
<sequence length="394" mass="42734">MLKWSSVTLAFLLIASLSYAVSVDLKASMDYLEVNGKYPGALILAQVMNGMTPNELLIEKALKGEGVTYKLEAALALKIMGYKVPRDLLEVESNTICSKAEKAFVYAMVGMPSWESFVEDVKSASLLDVIDSGLACACKAGFFSKLIGVEPPWIYSLLDLMNEVKSLEALIWCSALNELYGNHELTKELAKRLSPQGFLKNEIGLPDDKATAEFLIAFSLLKKFGYFNVTFSTTKESLPNSIKVVTVKLTQTVTVTETVTTVVTNTEYATVSGCVKATDLVKKVTYETTYRTAVISAENYVPMEFLVPSSNVAVISCKGSCPTIYVGEGFTVYSEVAGTNTVYKAYGGSWTKGPCGGQFVWTIAKGPLQVLAIGPCTATLTVTQLNPVTLLCQR</sequence>
<accession>A0A0U3FKF0</accession>
<proteinExistence type="predicted"/>
<dbReference type="OrthoDB" id="387559at2157"/>
<evidence type="ECO:0000313" key="1">
    <source>
        <dbReference type="EMBL" id="ALU12342.1"/>
    </source>
</evidence>
<reference evidence="1 2" key="1">
    <citation type="submission" date="2013-11" db="EMBL/GenBank/DDBJ databases">
        <title>Comparative genomics of Ignicoccus.</title>
        <authorList>
            <person name="Podar M."/>
        </authorList>
    </citation>
    <scope>NUCLEOTIDE SEQUENCE [LARGE SCALE GENOMIC DNA]</scope>
    <source>
        <strain evidence="1 2">DSM 13165</strain>
    </source>
</reference>
<dbReference type="RefSeq" id="WP_075049536.1">
    <property type="nucleotide sequence ID" value="NZ_CP006867.1"/>
</dbReference>
<dbReference type="EMBL" id="CP006867">
    <property type="protein sequence ID" value="ALU12342.1"/>
    <property type="molecule type" value="Genomic_DNA"/>
</dbReference>
<keyword evidence="2" id="KW-1185">Reference proteome</keyword>
<evidence type="ECO:0000313" key="2">
    <source>
        <dbReference type="Proteomes" id="UP000060778"/>
    </source>
</evidence>
<protein>
    <submittedName>
        <fullName evidence="1">Uncharacterized protein</fullName>
    </submittedName>
</protein>
<dbReference type="AlphaFoldDB" id="A0A0U3FKF0"/>
<dbReference type="STRING" id="940295.EYM_02640"/>